<comment type="caution">
    <text evidence="7">The sequence shown here is derived from an EMBL/GenBank/DDBJ whole genome shotgun (WGS) entry which is preliminary data.</text>
</comment>
<evidence type="ECO:0000256" key="1">
    <source>
        <dbReference type="ARBA" id="ARBA00004370"/>
    </source>
</evidence>
<reference evidence="8" key="1">
    <citation type="journal article" date="2019" name="Int. J. Syst. Evol. Microbiol.">
        <title>The Global Catalogue of Microorganisms (GCM) 10K type strain sequencing project: providing services to taxonomists for standard genome sequencing and annotation.</title>
        <authorList>
            <consortium name="The Broad Institute Genomics Platform"/>
            <consortium name="The Broad Institute Genome Sequencing Center for Infectious Disease"/>
            <person name="Wu L."/>
            <person name="Ma J."/>
        </authorList>
    </citation>
    <scope>NUCLEOTIDE SEQUENCE [LARGE SCALE GENOMIC DNA]</scope>
    <source>
        <strain evidence="8">JCM 17917</strain>
    </source>
</reference>
<dbReference type="InterPro" id="IPR000612">
    <property type="entry name" value="PMP3"/>
</dbReference>
<feature type="transmembrane region" description="Helical" evidence="6">
    <location>
        <begin position="177"/>
        <end position="197"/>
    </location>
</feature>
<proteinExistence type="inferred from homology"/>
<comment type="subcellular location">
    <subcellularLocation>
        <location evidence="1">Membrane</location>
    </subcellularLocation>
</comment>
<feature type="transmembrane region" description="Helical" evidence="6">
    <location>
        <begin position="149"/>
        <end position="168"/>
    </location>
</feature>
<keyword evidence="4 6" id="KW-1133">Transmembrane helix</keyword>
<evidence type="ECO:0000313" key="8">
    <source>
        <dbReference type="Proteomes" id="UP001501844"/>
    </source>
</evidence>
<dbReference type="PANTHER" id="PTHR21659:SF42">
    <property type="entry name" value="UPF0057 MEMBRANE PROTEIN ZK632.10-RELATED"/>
    <property type="match status" value="1"/>
</dbReference>
<evidence type="ECO:0008006" key="9">
    <source>
        <dbReference type="Google" id="ProtNLM"/>
    </source>
</evidence>
<keyword evidence="5 6" id="KW-0472">Membrane</keyword>
<evidence type="ECO:0000256" key="3">
    <source>
        <dbReference type="ARBA" id="ARBA00022692"/>
    </source>
</evidence>
<keyword evidence="3 6" id="KW-0812">Transmembrane</keyword>
<evidence type="ECO:0000256" key="5">
    <source>
        <dbReference type="ARBA" id="ARBA00023136"/>
    </source>
</evidence>
<protein>
    <recommendedName>
        <fullName evidence="9">Proteolipid membrane potential modulator</fullName>
    </recommendedName>
</protein>
<evidence type="ECO:0000256" key="2">
    <source>
        <dbReference type="ARBA" id="ARBA00009530"/>
    </source>
</evidence>
<evidence type="ECO:0000256" key="6">
    <source>
        <dbReference type="SAM" id="Phobius"/>
    </source>
</evidence>
<comment type="similarity">
    <text evidence="2">Belongs to the UPF0057 (PMP3) family.</text>
</comment>
<dbReference type="Pfam" id="PF01679">
    <property type="entry name" value="Pmp3"/>
    <property type="match status" value="1"/>
</dbReference>
<name>A0ABP8FE64_9BACT</name>
<organism evidence="7 8">
    <name type="scientific">Nibribacter koreensis</name>
    <dbReference type="NCBI Taxonomy" id="1084519"/>
    <lineage>
        <taxon>Bacteria</taxon>
        <taxon>Pseudomonadati</taxon>
        <taxon>Bacteroidota</taxon>
        <taxon>Cytophagia</taxon>
        <taxon>Cytophagales</taxon>
        <taxon>Hymenobacteraceae</taxon>
        <taxon>Nibribacter</taxon>
    </lineage>
</organism>
<evidence type="ECO:0000256" key="4">
    <source>
        <dbReference type="ARBA" id="ARBA00022989"/>
    </source>
</evidence>
<dbReference type="PANTHER" id="PTHR21659">
    <property type="entry name" value="HYDROPHOBIC PROTEIN RCI2 LOW TEMPERATURE AND SALT RESPONSIVE PROTEIN LTI6 -RELATED"/>
    <property type="match status" value="1"/>
</dbReference>
<accession>A0ABP8FE64</accession>
<dbReference type="EMBL" id="BAABGX010000001">
    <property type="protein sequence ID" value="GAA4301195.1"/>
    <property type="molecule type" value="Genomic_DNA"/>
</dbReference>
<keyword evidence="8" id="KW-1185">Reference proteome</keyword>
<evidence type="ECO:0000313" key="7">
    <source>
        <dbReference type="EMBL" id="GAA4301195.1"/>
    </source>
</evidence>
<dbReference type="PROSITE" id="PS51257">
    <property type="entry name" value="PROKAR_LIPOPROTEIN"/>
    <property type="match status" value="1"/>
</dbReference>
<sequence length="203" mass="21650">MKINKNLHVVWVLLVGQFLFSCSNADYYRFAPSKAEAYNKTQAKPAPEAKVATVVTTVAEAPVAEAAPVAAGPVLEASVAKATPALAEKKQLATVTPAAPAPTKTEIDATPVTEAEAVALVKARVASMSKFEKEMLASEVKNALRAGQATNIIEIIFAILIPPLGVFLHERELNTKFWLSVLLTLLFVIPGIIYALLVVTDSI</sequence>
<dbReference type="Proteomes" id="UP001501844">
    <property type="component" value="Unassembled WGS sequence"/>
</dbReference>
<gene>
    <name evidence="7" type="ORF">GCM10023183_12060</name>
</gene>
<dbReference type="RefSeq" id="WP_425575822.1">
    <property type="nucleotide sequence ID" value="NZ_BAABGX010000001.1"/>
</dbReference>